<proteinExistence type="predicted"/>
<organism evidence="2 3">
    <name type="scientific">Nelumbo nucifera</name>
    <name type="common">Sacred lotus</name>
    <dbReference type="NCBI Taxonomy" id="4432"/>
    <lineage>
        <taxon>Eukaryota</taxon>
        <taxon>Viridiplantae</taxon>
        <taxon>Streptophyta</taxon>
        <taxon>Embryophyta</taxon>
        <taxon>Tracheophyta</taxon>
        <taxon>Spermatophyta</taxon>
        <taxon>Magnoliopsida</taxon>
        <taxon>Proteales</taxon>
        <taxon>Nelumbonaceae</taxon>
        <taxon>Nelumbo</taxon>
    </lineage>
</organism>
<protein>
    <submittedName>
        <fullName evidence="2">Uncharacterized protein</fullName>
    </submittedName>
</protein>
<evidence type="ECO:0000313" key="3">
    <source>
        <dbReference type="Proteomes" id="UP000607653"/>
    </source>
</evidence>
<sequence>MKGNRVVNWLANIEHQGELDLATLQLCKERGKKKKKELTTGKHRDLSDDQQTSSQLENLYYGFDDSTLLASRLRQNHISGNSLAAKTLALQQQLLLLRGGVGMAISPSSIPDTSFQGSESGLRPLPLSLAGADSSDSILG</sequence>
<gene>
    <name evidence="2" type="ORF">HUJ06_005149</name>
</gene>
<dbReference type="EMBL" id="DUZY01000004">
    <property type="protein sequence ID" value="DAD34509.1"/>
    <property type="molecule type" value="Genomic_DNA"/>
</dbReference>
<keyword evidence="3" id="KW-1185">Reference proteome</keyword>
<reference evidence="2 3" key="1">
    <citation type="journal article" date="2020" name="Mol. Biol. Evol.">
        <title>Distinct Expression and Methylation Patterns for Genes with Different Fates following a Single Whole-Genome Duplication in Flowering Plants.</title>
        <authorList>
            <person name="Shi T."/>
            <person name="Rahmani R.S."/>
            <person name="Gugger P.F."/>
            <person name="Wang M."/>
            <person name="Li H."/>
            <person name="Zhang Y."/>
            <person name="Li Z."/>
            <person name="Wang Q."/>
            <person name="Van de Peer Y."/>
            <person name="Marchal K."/>
            <person name="Chen J."/>
        </authorList>
    </citation>
    <scope>NUCLEOTIDE SEQUENCE [LARGE SCALE GENOMIC DNA]</scope>
    <source>
        <tissue evidence="2">Leaf</tissue>
    </source>
</reference>
<feature type="compositionally biased region" description="Polar residues" evidence="1">
    <location>
        <begin position="108"/>
        <end position="119"/>
    </location>
</feature>
<dbReference type="Proteomes" id="UP000607653">
    <property type="component" value="Unassembled WGS sequence"/>
</dbReference>
<comment type="caution">
    <text evidence="2">The sequence shown here is derived from an EMBL/GenBank/DDBJ whole genome shotgun (WGS) entry which is preliminary data.</text>
</comment>
<evidence type="ECO:0000256" key="1">
    <source>
        <dbReference type="SAM" id="MobiDB-lite"/>
    </source>
</evidence>
<dbReference type="AlphaFoldDB" id="A0A822YSU8"/>
<name>A0A822YSU8_NELNU</name>
<accession>A0A822YSU8</accession>
<feature type="region of interest" description="Disordered" evidence="1">
    <location>
        <begin position="108"/>
        <end position="140"/>
    </location>
</feature>
<evidence type="ECO:0000313" key="2">
    <source>
        <dbReference type="EMBL" id="DAD34509.1"/>
    </source>
</evidence>